<dbReference type="EMBL" id="JAWXYG010000013">
    <property type="protein sequence ID" value="KAK4256371.1"/>
    <property type="molecule type" value="Genomic_DNA"/>
</dbReference>
<reference evidence="1" key="1">
    <citation type="submission" date="2023-10" db="EMBL/GenBank/DDBJ databases">
        <title>Chromosome-level genome of the transformable northern wattle, Acacia crassicarpa.</title>
        <authorList>
            <person name="Massaro I."/>
            <person name="Sinha N.R."/>
            <person name="Poethig S."/>
            <person name="Leichty A.R."/>
        </authorList>
    </citation>
    <scope>NUCLEOTIDE SEQUENCE</scope>
    <source>
        <strain evidence="1">Acra3RX</strain>
        <tissue evidence="1">Leaf</tissue>
    </source>
</reference>
<proteinExistence type="predicted"/>
<accession>A0AAE1IRU3</accession>
<evidence type="ECO:0000313" key="2">
    <source>
        <dbReference type="Proteomes" id="UP001293593"/>
    </source>
</evidence>
<dbReference type="AlphaFoldDB" id="A0AAE1IRU3"/>
<organism evidence="1 2">
    <name type="scientific">Acacia crassicarpa</name>
    <name type="common">northern wattle</name>
    <dbReference type="NCBI Taxonomy" id="499986"/>
    <lineage>
        <taxon>Eukaryota</taxon>
        <taxon>Viridiplantae</taxon>
        <taxon>Streptophyta</taxon>
        <taxon>Embryophyta</taxon>
        <taxon>Tracheophyta</taxon>
        <taxon>Spermatophyta</taxon>
        <taxon>Magnoliopsida</taxon>
        <taxon>eudicotyledons</taxon>
        <taxon>Gunneridae</taxon>
        <taxon>Pentapetalae</taxon>
        <taxon>rosids</taxon>
        <taxon>fabids</taxon>
        <taxon>Fabales</taxon>
        <taxon>Fabaceae</taxon>
        <taxon>Caesalpinioideae</taxon>
        <taxon>mimosoid clade</taxon>
        <taxon>Acacieae</taxon>
        <taxon>Acacia</taxon>
    </lineage>
</organism>
<gene>
    <name evidence="1" type="ORF">QN277_009247</name>
</gene>
<protein>
    <submittedName>
        <fullName evidence="1">Uncharacterized protein</fullName>
    </submittedName>
</protein>
<dbReference type="Proteomes" id="UP001293593">
    <property type="component" value="Unassembled WGS sequence"/>
</dbReference>
<comment type="caution">
    <text evidence="1">The sequence shown here is derived from an EMBL/GenBank/DDBJ whole genome shotgun (WGS) entry which is preliminary data.</text>
</comment>
<keyword evidence="2" id="KW-1185">Reference proteome</keyword>
<evidence type="ECO:0000313" key="1">
    <source>
        <dbReference type="EMBL" id="KAK4256371.1"/>
    </source>
</evidence>
<sequence>MASVVGRRTVVCILCRASTNSAPRRPSFASSLRNSNFTLPRPPVVHPSPLRLLRRELSSLKPLHSAIASAYLVSKLPRDAYTPSEGKFVNYISPI</sequence>
<name>A0AAE1IRU3_9FABA</name>